<accession>W0VAQ7</accession>
<dbReference type="EMBL" id="HG322949">
    <property type="protein sequence ID" value="CDG84941.1"/>
    <property type="molecule type" value="Genomic_DNA"/>
</dbReference>
<name>W0VAQ7_9BURK</name>
<dbReference type="PATRIC" id="fig|1349767.4.peg.894"/>
<dbReference type="HOGENOM" id="CLU_3169049_0_0_4"/>
<keyword evidence="1" id="KW-0449">Lipoprotein</keyword>
<gene>
    <name evidence="1" type="ORF">GJA_4333</name>
</gene>
<dbReference type="Proteomes" id="UP000027604">
    <property type="component" value="Chromosome I"/>
</dbReference>
<reference evidence="1 2" key="1">
    <citation type="journal article" date="2015" name="Genome Announc.">
        <title>Genome Sequence of Mushroom Soft-Rot Pathogen Janthinobacterium agaricidamnosum.</title>
        <authorList>
            <person name="Graupner K."/>
            <person name="Lackner G."/>
            <person name="Hertweck C."/>
        </authorList>
    </citation>
    <scope>NUCLEOTIDE SEQUENCE [LARGE SCALE GENOMIC DNA]</scope>
    <source>
        <strain evidence="2">NBRC 102515 / DSM 9628</strain>
    </source>
</reference>
<sequence>MSRPSASGLLMQHEANIACDQNSNEMIADSMPASGSFWQTSGMAATA</sequence>
<dbReference type="AlphaFoldDB" id="W0VAQ7"/>
<keyword evidence="2" id="KW-1185">Reference proteome</keyword>
<evidence type="ECO:0000313" key="2">
    <source>
        <dbReference type="Proteomes" id="UP000027604"/>
    </source>
</evidence>
<proteinExistence type="predicted"/>
<evidence type="ECO:0000313" key="1">
    <source>
        <dbReference type="EMBL" id="CDG84941.1"/>
    </source>
</evidence>
<protein>
    <submittedName>
        <fullName evidence="1">Putative lipoprotein</fullName>
    </submittedName>
</protein>
<organism evidence="1 2">
    <name type="scientific">Janthinobacterium agaricidamnosum NBRC 102515 = DSM 9628</name>
    <dbReference type="NCBI Taxonomy" id="1349767"/>
    <lineage>
        <taxon>Bacteria</taxon>
        <taxon>Pseudomonadati</taxon>
        <taxon>Pseudomonadota</taxon>
        <taxon>Betaproteobacteria</taxon>
        <taxon>Burkholderiales</taxon>
        <taxon>Oxalobacteraceae</taxon>
        <taxon>Janthinobacterium</taxon>
    </lineage>
</organism>
<dbReference type="KEGG" id="jag:GJA_4333"/>
<dbReference type="STRING" id="1349767.GJA_4333"/>